<evidence type="ECO:0000256" key="1">
    <source>
        <dbReference type="ARBA" id="ARBA00008791"/>
    </source>
</evidence>
<feature type="domain" description="UspA" evidence="2">
    <location>
        <begin position="15"/>
        <end position="148"/>
    </location>
</feature>
<organism evidence="3 4">
    <name type="scientific">Actinoallomurus spadix</name>
    <dbReference type="NCBI Taxonomy" id="79912"/>
    <lineage>
        <taxon>Bacteria</taxon>
        <taxon>Bacillati</taxon>
        <taxon>Actinomycetota</taxon>
        <taxon>Actinomycetes</taxon>
        <taxon>Streptosporangiales</taxon>
        <taxon>Thermomonosporaceae</taxon>
        <taxon>Actinoallomurus</taxon>
    </lineage>
</organism>
<name>A0ABN0VSQ4_9ACTN</name>
<dbReference type="Proteomes" id="UP001501822">
    <property type="component" value="Unassembled WGS sequence"/>
</dbReference>
<protein>
    <submittedName>
        <fullName evidence="3">Universal stress protein</fullName>
    </submittedName>
</protein>
<keyword evidence="4" id="KW-1185">Reference proteome</keyword>
<accession>A0ABN0VSQ4</accession>
<dbReference type="PANTHER" id="PTHR46553">
    <property type="entry name" value="ADENINE NUCLEOTIDE ALPHA HYDROLASES-LIKE SUPERFAMILY PROTEIN"/>
    <property type="match status" value="1"/>
</dbReference>
<evidence type="ECO:0000313" key="4">
    <source>
        <dbReference type="Proteomes" id="UP001501822"/>
    </source>
</evidence>
<dbReference type="Pfam" id="PF00582">
    <property type="entry name" value="Usp"/>
    <property type="match status" value="1"/>
</dbReference>
<sequence>MRNYDRIMVNETGNGRIVVGVDGSEPSKRALAWAIGQARLTGGSVAAVTSWHLPVAYGWVPPADIDWEGEAAKALTEAVQAVAGNEPSVPIETVVVEGNPAEVLVKASHGAQLLVVGNRGHGGFTGLLLGSVSQQCVHHAHCPVVVIHDEAAAHGAA</sequence>
<dbReference type="InterPro" id="IPR006015">
    <property type="entry name" value="Universal_stress_UspA"/>
</dbReference>
<comment type="caution">
    <text evidence="3">The sequence shown here is derived from an EMBL/GenBank/DDBJ whole genome shotgun (WGS) entry which is preliminary data.</text>
</comment>
<evidence type="ECO:0000259" key="2">
    <source>
        <dbReference type="Pfam" id="PF00582"/>
    </source>
</evidence>
<dbReference type="InterPro" id="IPR006016">
    <property type="entry name" value="UspA"/>
</dbReference>
<dbReference type="PRINTS" id="PR01438">
    <property type="entry name" value="UNVRSLSTRESS"/>
</dbReference>
<dbReference type="Gene3D" id="3.40.50.620">
    <property type="entry name" value="HUPs"/>
    <property type="match status" value="1"/>
</dbReference>
<proteinExistence type="inferred from homology"/>
<reference evidence="3 4" key="1">
    <citation type="journal article" date="2019" name="Int. J. Syst. Evol. Microbiol.">
        <title>The Global Catalogue of Microorganisms (GCM) 10K type strain sequencing project: providing services to taxonomists for standard genome sequencing and annotation.</title>
        <authorList>
            <consortium name="The Broad Institute Genomics Platform"/>
            <consortium name="The Broad Institute Genome Sequencing Center for Infectious Disease"/>
            <person name="Wu L."/>
            <person name="Ma J."/>
        </authorList>
    </citation>
    <scope>NUCLEOTIDE SEQUENCE [LARGE SCALE GENOMIC DNA]</scope>
    <source>
        <strain evidence="3 4">JCM 3146</strain>
    </source>
</reference>
<dbReference type="SUPFAM" id="SSF52402">
    <property type="entry name" value="Adenine nucleotide alpha hydrolases-like"/>
    <property type="match status" value="1"/>
</dbReference>
<dbReference type="PANTHER" id="PTHR46553:SF3">
    <property type="entry name" value="ADENINE NUCLEOTIDE ALPHA HYDROLASES-LIKE SUPERFAMILY PROTEIN"/>
    <property type="match status" value="1"/>
</dbReference>
<comment type="similarity">
    <text evidence="1">Belongs to the universal stress protein A family.</text>
</comment>
<evidence type="ECO:0000313" key="3">
    <source>
        <dbReference type="EMBL" id="GAA0316322.1"/>
    </source>
</evidence>
<dbReference type="EMBL" id="BAAABM010000003">
    <property type="protein sequence ID" value="GAA0316322.1"/>
    <property type="molecule type" value="Genomic_DNA"/>
</dbReference>
<dbReference type="InterPro" id="IPR014729">
    <property type="entry name" value="Rossmann-like_a/b/a_fold"/>
</dbReference>
<gene>
    <name evidence="3" type="ORF">GCM10010151_02890</name>
</gene>